<evidence type="ECO:0000313" key="2">
    <source>
        <dbReference type="EMBL" id="GMF40000.1"/>
    </source>
</evidence>
<gene>
    <name evidence="2" type="ORF">Pfra01_001210700</name>
</gene>
<dbReference type="EMBL" id="BSXT01001211">
    <property type="protein sequence ID" value="GMF40000.1"/>
    <property type="molecule type" value="Genomic_DNA"/>
</dbReference>
<organism evidence="2 3">
    <name type="scientific">Phytophthora fragariaefolia</name>
    <dbReference type="NCBI Taxonomy" id="1490495"/>
    <lineage>
        <taxon>Eukaryota</taxon>
        <taxon>Sar</taxon>
        <taxon>Stramenopiles</taxon>
        <taxon>Oomycota</taxon>
        <taxon>Peronosporomycetes</taxon>
        <taxon>Peronosporales</taxon>
        <taxon>Peronosporaceae</taxon>
        <taxon>Phytophthora</taxon>
    </lineage>
</organism>
<comment type="caution">
    <text evidence="2">The sequence shown here is derived from an EMBL/GenBank/DDBJ whole genome shotgun (WGS) entry which is preliminary data.</text>
</comment>
<keyword evidence="3" id="KW-1185">Reference proteome</keyword>
<reference evidence="2" key="1">
    <citation type="submission" date="2023-04" db="EMBL/GenBank/DDBJ databases">
        <title>Phytophthora fragariaefolia NBRC 109709.</title>
        <authorList>
            <person name="Ichikawa N."/>
            <person name="Sato H."/>
            <person name="Tonouchi N."/>
        </authorList>
    </citation>
    <scope>NUCLEOTIDE SEQUENCE</scope>
    <source>
        <strain evidence="2">NBRC 109709</strain>
    </source>
</reference>
<dbReference type="Proteomes" id="UP001165121">
    <property type="component" value="Unassembled WGS sequence"/>
</dbReference>
<sequence length="138" mass="15396">MGDKDKVRYMYDNNDGLDEVMLRPLKHLSKSIEAGLLTMLLTRLKTIYDELRVVDPIQAQEQEYLRKLPPSSFKTPAQRDKIASNRISPAKKDFVFEPPDGKGLTGRGLRGGGIASLRKTRTYNLADIEGSGSASDLK</sequence>
<dbReference type="AlphaFoldDB" id="A0A9W6XJP0"/>
<feature type="compositionally biased region" description="Gly residues" evidence="1">
    <location>
        <begin position="103"/>
        <end position="113"/>
    </location>
</feature>
<name>A0A9W6XJP0_9STRA</name>
<proteinExistence type="predicted"/>
<evidence type="ECO:0000256" key="1">
    <source>
        <dbReference type="SAM" id="MobiDB-lite"/>
    </source>
</evidence>
<accession>A0A9W6XJP0</accession>
<evidence type="ECO:0000313" key="3">
    <source>
        <dbReference type="Proteomes" id="UP001165121"/>
    </source>
</evidence>
<feature type="region of interest" description="Disordered" evidence="1">
    <location>
        <begin position="70"/>
        <end position="113"/>
    </location>
</feature>
<protein>
    <submittedName>
        <fullName evidence="2">Unnamed protein product</fullName>
    </submittedName>
</protein>